<comment type="caution">
    <text evidence="9">The sequence shown here is derived from an EMBL/GenBank/DDBJ whole genome shotgun (WGS) entry which is preliminary data.</text>
</comment>
<dbReference type="Proteomes" id="UP000177088">
    <property type="component" value="Unassembled WGS sequence"/>
</dbReference>
<proteinExistence type="inferred from homology"/>
<keyword evidence="3 6" id="KW-0731">Sigma factor</keyword>
<dbReference type="PANTHER" id="PTHR43133:SF8">
    <property type="entry name" value="RNA POLYMERASE SIGMA FACTOR HI_1459-RELATED"/>
    <property type="match status" value="1"/>
</dbReference>
<dbReference type="PANTHER" id="PTHR43133">
    <property type="entry name" value="RNA POLYMERASE ECF-TYPE SIGMA FACTO"/>
    <property type="match status" value="1"/>
</dbReference>
<evidence type="ECO:0000313" key="9">
    <source>
        <dbReference type="EMBL" id="OGL74096.1"/>
    </source>
</evidence>
<dbReference type="InterPro" id="IPR000838">
    <property type="entry name" value="RNA_pol_sigma70_ECF_CS"/>
</dbReference>
<protein>
    <recommendedName>
        <fullName evidence="6">RNA polymerase sigma factor</fullName>
    </recommendedName>
</protein>
<organism evidence="9 10">
    <name type="scientific">Candidatus Uhrbacteria bacterium RIFCSPHIGHO2_02_FULL_60_10</name>
    <dbReference type="NCBI Taxonomy" id="1802392"/>
    <lineage>
        <taxon>Bacteria</taxon>
        <taxon>Candidatus Uhriibacteriota</taxon>
    </lineage>
</organism>
<evidence type="ECO:0000256" key="1">
    <source>
        <dbReference type="ARBA" id="ARBA00010641"/>
    </source>
</evidence>
<dbReference type="Pfam" id="PF04542">
    <property type="entry name" value="Sigma70_r2"/>
    <property type="match status" value="1"/>
</dbReference>
<dbReference type="AlphaFoldDB" id="A0A1F7U762"/>
<reference evidence="9 10" key="1">
    <citation type="journal article" date="2016" name="Nat. Commun.">
        <title>Thousands of microbial genomes shed light on interconnected biogeochemical processes in an aquifer system.</title>
        <authorList>
            <person name="Anantharaman K."/>
            <person name="Brown C.T."/>
            <person name="Hug L.A."/>
            <person name="Sharon I."/>
            <person name="Castelle C.J."/>
            <person name="Probst A.J."/>
            <person name="Thomas B.C."/>
            <person name="Singh A."/>
            <person name="Wilkins M.J."/>
            <person name="Karaoz U."/>
            <person name="Brodie E.L."/>
            <person name="Williams K.H."/>
            <person name="Hubbard S.S."/>
            <person name="Banfield J.F."/>
        </authorList>
    </citation>
    <scope>NUCLEOTIDE SEQUENCE [LARGE SCALE GENOMIC DNA]</scope>
</reference>
<dbReference type="Gene3D" id="1.10.10.10">
    <property type="entry name" value="Winged helix-like DNA-binding domain superfamily/Winged helix DNA-binding domain"/>
    <property type="match status" value="1"/>
</dbReference>
<feature type="domain" description="RNA polymerase sigma-70 region 2" evidence="7">
    <location>
        <begin position="31"/>
        <end position="98"/>
    </location>
</feature>
<dbReference type="Gene3D" id="1.10.1740.10">
    <property type="match status" value="1"/>
</dbReference>
<evidence type="ECO:0000256" key="5">
    <source>
        <dbReference type="ARBA" id="ARBA00023163"/>
    </source>
</evidence>
<evidence type="ECO:0000259" key="7">
    <source>
        <dbReference type="Pfam" id="PF04542"/>
    </source>
</evidence>
<dbReference type="InterPro" id="IPR013249">
    <property type="entry name" value="RNA_pol_sigma70_r4_t2"/>
</dbReference>
<dbReference type="GO" id="GO:0016987">
    <property type="term" value="F:sigma factor activity"/>
    <property type="evidence" value="ECO:0007669"/>
    <property type="project" value="UniProtKB-KW"/>
</dbReference>
<keyword evidence="2 6" id="KW-0805">Transcription regulation</keyword>
<dbReference type="GO" id="GO:0006352">
    <property type="term" value="P:DNA-templated transcription initiation"/>
    <property type="evidence" value="ECO:0007669"/>
    <property type="project" value="InterPro"/>
</dbReference>
<dbReference type="SUPFAM" id="SSF88659">
    <property type="entry name" value="Sigma3 and sigma4 domains of RNA polymerase sigma factors"/>
    <property type="match status" value="1"/>
</dbReference>
<dbReference type="GO" id="GO:0003677">
    <property type="term" value="F:DNA binding"/>
    <property type="evidence" value="ECO:0007669"/>
    <property type="project" value="UniProtKB-KW"/>
</dbReference>
<comment type="similarity">
    <text evidence="1 6">Belongs to the sigma-70 factor family. ECF subfamily.</text>
</comment>
<sequence>MPPAAGADYSAKKDEELVPLILLDPELYRHLMARHEERLVRYVSRISGLGRDDAEDVAQEALIKAYRNLADFDTSLKFTSWLYRIAHNETMSHFRRLKARPQVVRSDQEDDVDLAAWVAVDPDYPGHLDRHLAAQEIRDALGRLDEKYREVLVLRYLEERDYQEISDILRKPMGTVATLLNRAKASLRQVLAAGESNKKRDQQTI</sequence>
<evidence type="ECO:0000256" key="6">
    <source>
        <dbReference type="RuleBase" id="RU000716"/>
    </source>
</evidence>
<dbReference type="NCBIfam" id="TIGR02937">
    <property type="entry name" value="sigma70-ECF"/>
    <property type="match status" value="1"/>
</dbReference>
<name>A0A1F7U762_9BACT</name>
<dbReference type="InterPro" id="IPR014284">
    <property type="entry name" value="RNA_pol_sigma-70_dom"/>
</dbReference>
<evidence type="ECO:0000313" key="10">
    <source>
        <dbReference type="Proteomes" id="UP000177088"/>
    </source>
</evidence>
<dbReference type="EMBL" id="MGEA01000035">
    <property type="protein sequence ID" value="OGL74096.1"/>
    <property type="molecule type" value="Genomic_DNA"/>
</dbReference>
<dbReference type="SUPFAM" id="SSF88946">
    <property type="entry name" value="Sigma2 domain of RNA polymerase sigma factors"/>
    <property type="match status" value="1"/>
</dbReference>
<dbReference type="InterPro" id="IPR039425">
    <property type="entry name" value="RNA_pol_sigma-70-like"/>
</dbReference>
<feature type="domain" description="RNA polymerase sigma factor 70 region 4 type 2" evidence="8">
    <location>
        <begin position="135"/>
        <end position="187"/>
    </location>
</feature>
<gene>
    <name evidence="9" type="ORF">A3C96_04210</name>
</gene>
<evidence type="ECO:0000256" key="3">
    <source>
        <dbReference type="ARBA" id="ARBA00023082"/>
    </source>
</evidence>
<accession>A0A1F7U762</accession>
<evidence type="ECO:0000256" key="2">
    <source>
        <dbReference type="ARBA" id="ARBA00023015"/>
    </source>
</evidence>
<dbReference type="CDD" id="cd06171">
    <property type="entry name" value="Sigma70_r4"/>
    <property type="match status" value="1"/>
</dbReference>
<evidence type="ECO:0000256" key="4">
    <source>
        <dbReference type="ARBA" id="ARBA00023125"/>
    </source>
</evidence>
<keyword evidence="5 6" id="KW-0804">Transcription</keyword>
<dbReference type="PROSITE" id="PS01063">
    <property type="entry name" value="SIGMA70_ECF"/>
    <property type="match status" value="1"/>
</dbReference>
<dbReference type="Pfam" id="PF08281">
    <property type="entry name" value="Sigma70_r4_2"/>
    <property type="match status" value="1"/>
</dbReference>
<dbReference type="InterPro" id="IPR013324">
    <property type="entry name" value="RNA_pol_sigma_r3/r4-like"/>
</dbReference>
<dbReference type="InterPro" id="IPR036388">
    <property type="entry name" value="WH-like_DNA-bd_sf"/>
</dbReference>
<evidence type="ECO:0000259" key="8">
    <source>
        <dbReference type="Pfam" id="PF08281"/>
    </source>
</evidence>
<dbReference type="InterPro" id="IPR013325">
    <property type="entry name" value="RNA_pol_sigma_r2"/>
</dbReference>
<dbReference type="InterPro" id="IPR007627">
    <property type="entry name" value="RNA_pol_sigma70_r2"/>
</dbReference>
<keyword evidence="4 6" id="KW-0238">DNA-binding</keyword>